<proteinExistence type="predicted"/>
<evidence type="ECO:0000313" key="1">
    <source>
        <dbReference type="Proteomes" id="UP000515151"/>
    </source>
</evidence>
<dbReference type="RefSeq" id="XP_031391587.1">
    <property type="nucleotide sequence ID" value="XM_031535727.1"/>
</dbReference>
<organism evidence="1 2">
    <name type="scientific">Punica granatum</name>
    <name type="common">Pomegranate</name>
    <dbReference type="NCBI Taxonomy" id="22663"/>
    <lineage>
        <taxon>Eukaryota</taxon>
        <taxon>Viridiplantae</taxon>
        <taxon>Streptophyta</taxon>
        <taxon>Embryophyta</taxon>
        <taxon>Tracheophyta</taxon>
        <taxon>Spermatophyta</taxon>
        <taxon>Magnoliopsida</taxon>
        <taxon>eudicotyledons</taxon>
        <taxon>Gunneridae</taxon>
        <taxon>Pentapetalae</taxon>
        <taxon>rosids</taxon>
        <taxon>malvids</taxon>
        <taxon>Myrtales</taxon>
        <taxon>Lythraceae</taxon>
        <taxon>Punica</taxon>
    </lineage>
</organism>
<dbReference type="Proteomes" id="UP000515151">
    <property type="component" value="Chromosome 4"/>
</dbReference>
<reference evidence="1" key="1">
    <citation type="journal article" date="2020" name="Plant Biotechnol. J.">
        <title>The pomegranate (Punica granatum L.) draft genome dissects genetic divergence between soft- and hard-seeded cultivars.</title>
        <authorList>
            <person name="Luo X."/>
            <person name="Li H."/>
            <person name="Wu Z."/>
            <person name="Yao W."/>
            <person name="Zhao P."/>
            <person name="Cao D."/>
            <person name="Yu H."/>
            <person name="Li K."/>
            <person name="Poudel K."/>
            <person name="Zhao D."/>
            <person name="Zhang F."/>
            <person name="Xia X."/>
            <person name="Chen L."/>
            <person name="Wang Q."/>
            <person name="Jing D."/>
            <person name="Cao S."/>
        </authorList>
    </citation>
    <scope>NUCLEOTIDE SEQUENCE [LARGE SCALE GENOMIC DNA]</scope>
    <source>
        <strain evidence="1">cv. Tunisia</strain>
    </source>
</reference>
<gene>
    <name evidence="2" type="primary">LOC116203793</name>
</gene>
<sequence>MDRSVWSPPQNEYPPGSFQILVLCPAKSLGPTWGFISCSRIDESGSNMTDAYSRCSLSQHLSFQEDALQLHSTCSSMCILKIKHKETRTNTIIMGSLGCGTQAKHSDCEKHHRDYFGANFSKAMPG</sequence>
<accession>A0A6P8D392</accession>
<dbReference type="GeneID" id="116203793"/>
<keyword evidence="1" id="KW-1185">Reference proteome</keyword>
<evidence type="ECO:0000313" key="2">
    <source>
        <dbReference type="RefSeq" id="XP_031391587.1"/>
    </source>
</evidence>
<dbReference type="AlphaFoldDB" id="A0A6P8D392"/>
<reference evidence="2" key="2">
    <citation type="submission" date="2025-08" db="UniProtKB">
        <authorList>
            <consortium name="RefSeq"/>
        </authorList>
    </citation>
    <scope>IDENTIFICATION</scope>
    <source>
        <tissue evidence="2">Leaf</tissue>
    </source>
</reference>
<name>A0A6P8D392_PUNGR</name>
<protein>
    <submittedName>
        <fullName evidence="2">Uncharacterized protein LOC116203793</fullName>
    </submittedName>
</protein>